<dbReference type="InterPro" id="IPR035896">
    <property type="entry name" value="AN1-like_Znf"/>
</dbReference>
<gene>
    <name evidence="8" type="ORF">RCOM_0847330</name>
</gene>
<protein>
    <submittedName>
        <fullName evidence="8">Zinc finger protein, putative</fullName>
    </submittedName>
</protein>
<keyword evidence="3 5" id="KW-0863">Zinc-finger</keyword>
<evidence type="ECO:0000256" key="5">
    <source>
        <dbReference type="PROSITE-ProRule" id="PRU00449"/>
    </source>
</evidence>
<proteinExistence type="predicted"/>
<evidence type="ECO:0000313" key="9">
    <source>
        <dbReference type="Proteomes" id="UP000008311"/>
    </source>
</evidence>
<dbReference type="GO" id="GO:0008270">
    <property type="term" value="F:zinc ion binding"/>
    <property type="evidence" value="ECO:0007669"/>
    <property type="project" value="UniProtKB-KW"/>
</dbReference>
<dbReference type="Proteomes" id="UP000008311">
    <property type="component" value="Unassembled WGS sequence"/>
</dbReference>
<keyword evidence="2" id="KW-0479">Metal-binding</keyword>
<evidence type="ECO:0000256" key="6">
    <source>
        <dbReference type="SAM" id="MobiDB-lite"/>
    </source>
</evidence>
<dbReference type="AlphaFoldDB" id="B9SKY6"/>
<dbReference type="FunFam" id="4.10.1110.10:FF:000001">
    <property type="entry name" value="Zinc finger AN1-type containing 6"/>
    <property type="match status" value="1"/>
</dbReference>
<dbReference type="Pfam" id="PF01428">
    <property type="entry name" value="zf-AN1"/>
    <property type="match status" value="1"/>
</dbReference>
<accession>B9SKY6</accession>
<dbReference type="InterPro" id="IPR050652">
    <property type="entry name" value="AN1_A20_ZnFinger"/>
</dbReference>
<evidence type="ECO:0000256" key="3">
    <source>
        <dbReference type="ARBA" id="ARBA00022771"/>
    </source>
</evidence>
<reference evidence="9" key="1">
    <citation type="journal article" date="2010" name="Nat. Biotechnol.">
        <title>Draft genome sequence of the oilseed species Ricinus communis.</title>
        <authorList>
            <person name="Chan A.P."/>
            <person name="Crabtree J."/>
            <person name="Zhao Q."/>
            <person name="Lorenzi H."/>
            <person name="Orvis J."/>
            <person name="Puiu D."/>
            <person name="Melake-Berhan A."/>
            <person name="Jones K.M."/>
            <person name="Redman J."/>
            <person name="Chen G."/>
            <person name="Cahoon E.B."/>
            <person name="Gedil M."/>
            <person name="Stanke M."/>
            <person name="Haas B.J."/>
            <person name="Wortman J.R."/>
            <person name="Fraser-Liggett C.M."/>
            <person name="Ravel J."/>
            <person name="Rabinowicz P.D."/>
        </authorList>
    </citation>
    <scope>NUCLEOTIDE SEQUENCE [LARGE SCALE GENOMIC DNA]</scope>
    <source>
        <strain evidence="9">cv. Hale</strain>
    </source>
</reference>
<feature type="domain" description="AN1-type" evidence="7">
    <location>
        <begin position="58"/>
        <end position="104"/>
    </location>
</feature>
<dbReference type="Gene3D" id="4.10.1110.10">
    <property type="entry name" value="AN1-like Zinc finger"/>
    <property type="match status" value="1"/>
</dbReference>
<dbReference type="STRING" id="3988.B9SKY6"/>
<dbReference type="PANTHER" id="PTHR10634:SF124">
    <property type="entry name" value="ZINC FINGER A20 AND AN1 DOMAIN-CONTAINING STRESS-ASSOCIATED PROTEIN 8-RELATED"/>
    <property type="match status" value="1"/>
</dbReference>
<evidence type="ECO:0000259" key="7">
    <source>
        <dbReference type="PROSITE" id="PS51039"/>
    </source>
</evidence>
<keyword evidence="9" id="KW-1185">Reference proteome</keyword>
<dbReference type="EMBL" id="EQ974008">
    <property type="protein sequence ID" value="EEF35677.1"/>
    <property type="molecule type" value="Genomic_DNA"/>
</dbReference>
<dbReference type="SUPFAM" id="SSF118310">
    <property type="entry name" value="AN1-like Zinc finger"/>
    <property type="match status" value="1"/>
</dbReference>
<evidence type="ECO:0000256" key="1">
    <source>
        <dbReference type="ARBA" id="ARBA00003732"/>
    </source>
</evidence>
<evidence type="ECO:0000256" key="4">
    <source>
        <dbReference type="ARBA" id="ARBA00022833"/>
    </source>
</evidence>
<dbReference type="eggNOG" id="KOG3173">
    <property type="taxonomic scope" value="Eukaryota"/>
</dbReference>
<evidence type="ECO:0000313" key="8">
    <source>
        <dbReference type="EMBL" id="EEF35677.1"/>
    </source>
</evidence>
<feature type="region of interest" description="Disordered" evidence="6">
    <location>
        <begin position="1"/>
        <end position="61"/>
    </location>
</feature>
<dbReference type="InParanoid" id="B9SKY6"/>
<dbReference type="PROSITE" id="PS51039">
    <property type="entry name" value="ZF_AN1"/>
    <property type="match status" value="1"/>
</dbReference>
<keyword evidence="4" id="KW-0862">Zinc</keyword>
<name>B9SKY6_RICCO</name>
<feature type="compositionally biased region" description="Low complexity" evidence="6">
    <location>
        <begin position="1"/>
        <end position="17"/>
    </location>
</feature>
<feature type="compositionally biased region" description="Low complexity" evidence="6">
    <location>
        <begin position="48"/>
        <end position="57"/>
    </location>
</feature>
<dbReference type="PANTHER" id="PTHR10634">
    <property type="entry name" value="AN1-TYPE ZINC FINGER PROTEIN"/>
    <property type="match status" value="1"/>
</dbReference>
<comment type="function">
    <text evidence="1">May be involved in environmental stress response.</text>
</comment>
<evidence type="ECO:0000256" key="2">
    <source>
        <dbReference type="ARBA" id="ARBA00022723"/>
    </source>
</evidence>
<organism evidence="8 9">
    <name type="scientific">Ricinus communis</name>
    <name type="common">Castor bean</name>
    <dbReference type="NCBI Taxonomy" id="3988"/>
    <lineage>
        <taxon>Eukaryota</taxon>
        <taxon>Viridiplantae</taxon>
        <taxon>Streptophyta</taxon>
        <taxon>Embryophyta</taxon>
        <taxon>Tracheophyta</taxon>
        <taxon>Spermatophyta</taxon>
        <taxon>Magnoliopsida</taxon>
        <taxon>eudicotyledons</taxon>
        <taxon>Gunneridae</taxon>
        <taxon>Pentapetalae</taxon>
        <taxon>rosids</taxon>
        <taxon>fabids</taxon>
        <taxon>Malpighiales</taxon>
        <taxon>Euphorbiaceae</taxon>
        <taxon>Acalyphoideae</taxon>
        <taxon>Acalypheae</taxon>
        <taxon>Ricinus</taxon>
    </lineage>
</organism>
<dbReference type="SMART" id="SM00154">
    <property type="entry name" value="ZnF_AN1"/>
    <property type="match status" value="1"/>
</dbReference>
<sequence length="124" mass="13492">MEPQNSSSSASICASVSSDKKIDTTNQSVPTCIDGERGSSATKIAPCSSSSSSSSSSPTVKNRCRSCNKKVGLTGFACRCGKVFCGMHRYSDEHRCTFDYKEFDRQILVKHNPVIRGDKLDDRV</sequence>
<dbReference type="InterPro" id="IPR000058">
    <property type="entry name" value="Znf_AN1"/>
</dbReference>